<comment type="pathway">
    <text evidence="2">Amino-acid biosynthesis; L-tryptophan biosynthesis; L-tryptophan from chorismate: step 4/5.</text>
</comment>
<keyword evidence="6" id="KW-0822">Tryptophan biosynthesis</keyword>
<evidence type="ECO:0000256" key="8">
    <source>
        <dbReference type="ARBA" id="ARBA00023239"/>
    </source>
</evidence>
<evidence type="ECO:0000256" key="6">
    <source>
        <dbReference type="ARBA" id="ARBA00022822"/>
    </source>
</evidence>
<dbReference type="EC" id="4.1.1.48" evidence="3"/>
<feature type="domain" description="Indole-3-glycerol phosphate synthase" evidence="9">
    <location>
        <begin position="14"/>
        <end position="268"/>
    </location>
</feature>
<proteinExistence type="predicted"/>
<dbReference type="Gene3D" id="3.20.20.70">
    <property type="entry name" value="Aldolase class I"/>
    <property type="match status" value="1"/>
</dbReference>
<evidence type="ECO:0000313" key="10">
    <source>
        <dbReference type="EMBL" id="WOJ89390.1"/>
    </source>
</evidence>
<evidence type="ECO:0000256" key="3">
    <source>
        <dbReference type="ARBA" id="ARBA00012362"/>
    </source>
</evidence>
<reference evidence="10 11" key="1">
    <citation type="submission" date="2023-10" db="EMBL/GenBank/DDBJ databases">
        <title>Novel methanotroph of the genus Methylocapsa from a subarctic wetland.</title>
        <authorList>
            <person name="Belova S.E."/>
            <person name="Oshkin I.Y."/>
            <person name="Miroshnikov K."/>
            <person name="Dedysh S.N."/>
        </authorList>
    </citation>
    <scope>NUCLEOTIDE SEQUENCE [LARGE SCALE GENOMIC DNA]</scope>
    <source>
        <strain evidence="10 11">RX1</strain>
    </source>
</reference>
<dbReference type="GO" id="GO:0004425">
    <property type="term" value="F:indole-3-glycerol-phosphate synthase activity"/>
    <property type="evidence" value="ECO:0007669"/>
    <property type="project" value="UniProtKB-EC"/>
</dbReference>
<comment type="catalytic activity">
    <reaction evidence="1">
        <text>1-(2-carboxyphenylamino)-1-deoxy-D-ribulose 5-phosphate + H(+) = (1S,2R)-1-C-(indol-3-yl)glycerol 3-phosphate + CO2 + H2O</text>
        <dbReference type="Rhea" id="RHEA:23476"/>
        <dbReference type="ChEBI" id="CHEBI:15377"/>
        <dbReference type="ChEBI" id="CHEBI:15378"/>
        <dbReference type="ChEBI" id="CHEBI:16526"/>
        <dbReference type="ChEBI" id="CHEBI:58613"/>
        <dbReference type="ChEBI" id="CHEBI:58866"/>
        <dbReference type="EC" id="4.1.1.48"/>
    </reaction>
</comment>
<dbReference type="InterPro" id="IPR013798">
    <property type="entry name" value="Indole-3-glycerol_P_synth_dom"/>
</dbReference>
<keyword evidence="11" id="KW-1185">Reference proteome</keyword>
<evidence type="ECO:0000256" key="1">
    <source>
        <dbReference type="ARBA" id="ARBA00001633"/>
    </source>
</evidence>
<dbReference type="PANTHER" id="PTHR22854">
    <property type="entry name" value="TRYPTOPHAN BIOSYNTHESIS PROTEIN"/>
    <property type="match status" value="1"/>
</dbReference>
<dbReference type="RefSeq" id="WP_407338829.1">
    <property type="nucleotide sequence ID" value="NZ_CP136862.1"/>
</dbReference>
<dbReference type="EMBL" id="CP136862">
    <property type="protein sequence ID" value="WOJ89390.1"/>
    <property type="molecule type" value="Genomic_DNA"/>
</dbReference>
<gene>
    <name evidence="10" type="ORF">RZS28_16560</name>
</gene>
<dbReference type="Pfam" id="PF00218">
    <property type="entry name" value="IGPS"/>
    <property type="match status" value="1"/>
</dbReference>
<evidence type="ECO:0000256" key="4">
    <source>
        <dbReference type="ARBA" id="ARBA00022605"/>
    </source>
</evidence>
<evidence type="ECO:0000313" key="11">
    <source>
        <dbReference type="Proteomes" id="UP001626536"/>
    </source>
</evidence>
<dbReference type="SUPFAM" id="SSF51366">
    <property type="entry name" value="Ribulose-phoshate binding barrel"/>
    <property type="match status" value="1"/>
</dbReference>
<keyword evidence="7" id="KW-0057">Aromatic amino acid biosynthesis</keyword>
<dbReference type="InterPro" id="IPR011060">
    <property type="entry name" value="RibuloseP-bd_barrel"/>
</dbReference>
<dbReference type="CDD" id="cd00331">
    <property type="entry name" value="IGPS"/>
    <property type="match status" value="1"/>
</dbReference>
<evidence type="ECO:0000256" key="5">
    <source>
        <dbReference type="ARBA" id="ARBA00022793"/>
    </source>
</evidence>
<keyword evidence="8 10" id="KW-0456">Lyase</keyword>
<dbReference type="InterPro" id="IPR013785">
    <property type="entry name" value="Aldolase_TIM"/>
</dbReference>
<dbReference type="Proteomes" id="UP001626536">
    <property type="component" value="Chromosome"/>
</dbReference>
<evidence type="ECO:0000256" key="7">
    <source>
        <dbReference type="ARBA" id="ARBA00023141"/>
    </source>
</evidence>
<evidence type="ECO:0000259" key="9">
    <source>
        <dbReference type="Pfam" id="PF00218"/>
    </source>
</evidence>
<keyword evidence="5" id="KW-0210">Decarboxylase</keyword>
<evidence type="ECO:0000256" key="2">
    <source>
        <dbReference type="ARBA" id="ARBA00004696"/>
    </source>
</evidence>
<dbReference type="InterPro" id="IPR045186">
    <property type="entry name" value="Indole-3-glycerol_P_synth"/>
</dbReference>
<sequence>MTAADGTSIGPRLKPIIEQRQADVDKAKAKRSAGALTGMIGEAPMTRGFLGALYERFVTTGKPGVIADIRGASPLSKSTRSRVDVMELAEDFRDAGATCISASPDRRFFRGSVADLATAGAANLPILSNDVVVDIYQVYEARYAGADAILLIVSILGDRITEFMARAQSVALDPYVEIRNEAELELALAAGASLIAVNNRDLETLELDMTVCENLLPKIPVDRVFAVASGGVKSLEDIEKMAKLGAKAVRVAGALMEAKDPYDALHTLLGTTPPEDEPEEA</sequence>
<accession>A0ABZ0HRK3</accession>
<name>A0ABZ0HRK3_9HYPH</name>
<keyword evidence="4" id="KW-0028">Amino-acid biosynthesis</keyword>
<protein>
    <recommendedName>
        <fullName evidence="3">indole-3-glycerol-phosphate synthase</fullName>
        <ecNumber evidence="3">4.1.1.48</ecNumber>
    </recommendedName>
</protein>
<dbReference type="PANTHER" id="PTHR22854:SF2">
    <property type="entry name" value="INDOLE-3-GLYCEROL-PHOSPHATE SYNTHASE"/>
    <property type="match status" value="1"/>
</dbReference>
<organism evidence="10 11">
    <name type="scientific">Methylocapsa polymorpha</name>
    <dbReference type="NCBI Taxonomy" id="3080828"/>
    <lineage>
        <taxon>Bacteria</taxon>
        <taxon>Pseudomonadati</taxon>
        <taxon>Pseudomonadota</taxon>
        <taxon>Alphaproteobacteria</taxon>
        <taxon>Hyphomicrobiales</taxon>
        <taxon>Beijerinckiaceae</taxon>
        <taxon>Methylocapsa</taxon>
    </lineage>
</organism>